<organism evidence="5 6">
    <name type="scientific">Magnetofaba australis IT-1</name>
    <dbReference type="NCBI Taxonomy" id="1434232"/>
    <lineage>
        <taxon>Bacteria</taxon>
        <taxon>Pseudomonadati</taxon>
        <taxon>Pseudomonadota</taxon>
        <taxon>Magnetococcia</taxon>
        <taxon>Magnetococcales</taxon>
        <taxon>Magnetococcaceae</taxon>
        <taxon>Magnetofaba</taxon>
    </lineage>
</organism>
<name>A0A1Y2K8P7_9PROT</name>
<dbReference type="InterPro" id="IPR024930">
    <property type="entry name" value="Skp_dom_sf"/>
</dbReference>
<feature type="signal peptide" evidence="4">
    <location>
        <begin position="1"/>
        <end position="23"/>
    </location>
</feature>
<feature type="chain" id="PRO_5012802089" evidence="4">
    <location>
        <begin position="24"/>
        <end position="174"/>
    </location>
</feature>
<evidence type="ECO:0000313" key="5">
    <source>
        <dbReference type="EMBL" id="OSM05165.1"/>
    </source>
</evidence>
<dbReference type="Proteomes" id="UP000194003">
    <property type="component" value="Unassembled WGS sequence"/>
</dbReference>
<evidence type="ECO:0000313" key="6">
    <source>
        <dbReference type="Proteomes" id="UP000194003"/>
    </source>
</evidence>
<keyword evidence="3" id="KW-0175">Coiled coil</keyword>
<protein>
    <submittedName>
        <fullName evidence="5">Putative outer membrane chaperone Skp</fullName>
    </submittedName>
</protein>
<dbReference type="SUPFAM" id="SSF111384">
    <property type="entry name" value="OmpH-like"/>
    <property type="match status" value="1"/>
</dbReference>
<comment type="caution">
    <text evidence="5">The sequence shown here is derived from an EMBL/GenBank/DDBJ whole genome shotgun (WGS) entry which is preliminary data.</text>
</comment>
<keyword evidence="6" id="KW-1185">Reference proteome</keyword>
<accession>A0A1Y2K8P7</accession>
<dbReference type="OrthoDB" id="8478823at2"/>
<gene>
    <name evidence="5" type="ORF">MAIT1_03318</name>
</gene>
<evidence type="ECO:0000256" key="1">
    <source>
        <dbReference type="ARBA" id="ARBA00009091"/>
    </source>
</evidence>
<dbReference type="PANTHER" id="PTHR35089">
    <property type="entry name" value="CHAPERONE PROTEIN SKP"/>
    <property type="match status" value="1"/>
</dbReference>
<dbReference type="STRING" id="1434232.MAIT1_03318"/>
<comment type="similarity">
    <text evidence="1">Belongs to the Skp family.</text>
</comment>
<dbReference type="SMART" id="SM00935">
    <property type="entry name" value="OmpH"/>
    <property type="match status" value="1"/>
</dbReference>
<dbReference type="EMBL" id="LVJN01000018">
    <property type="protein sequence ID" value="OSM05165.1"/>
    <property type="molecule type" value="Genomic_DNA"/>
</dbReference>
<sequence>MSLRLICAAVALVSLLWVESADAADKFAFVDVQRAISSSDAAKQARNLLMSAKGKTQAKVDAKKSQIETMQADLKKRGALMTPEAKAEFNAKLQREMRDFRRMVEDLQLRLDRENARWTKRITGALREVIEEMGREKGYTAVFGKGQVLYATDTIDITDQVLKRLNERTASLFK</sequence>
<evidence type="ECO:0000256" key="3">
    <source>
        <dbReference type="SAM" id="Coils"/>
    </source>
</evidence>
<dbReference type="Gene3D" id="3.30.910.20">
    <property type="entry name" value="Skp domain"/>
    <property type="match status" value="1"/>
</dbReference>
<dbReference type="GO" id="GO:0050821">
    <property type="term" value="P:protein stabilization"/>
    <property type="evidence" value="ECO:0007669"/>
    <property type="project" value="TreeGrafter"/>
</dbReference>
<evidence type="ECO:0000256" key="2">
    <source>
        <dbReference type="ARBA" id="ARBA00022729"/>
    </source>
</evidence>
<keyword evidence="2 4" id="KW-0732">Signal</keyword>
<dbReference type="RefSeq" id="WP_085441799.1">
    <property type="nucleotide sequence ID" value="NZ_LVJN01000018.1"/>
</dbReference>
<reference evidence="5 6" key="1">
    <citation type="journal article" date="2016" name="BMC Genomics">
        <title>Combined genomic and structural analyses of a cultured magnetotactic bacterium reveals its niche adaptation to a dynamic environment.</title>
        <authorList>
            <person name="Araujo A.C."/>
            <person name="Morillo V."/>
            <person name="Cypriano J."/>
            <person name="Teixeira L.C."/>
            <person name="Leao P."/>
            <person name="Lyra S."/>
            <person name="Almeida L.G."/>
            <person name="Bazylinski D.A."/>
            <person name="Vasconcellos A.T."/>
            <person name="Abreu F."/>
            <person name="Lins U."/>
        </authorList>
    </citation>
    <scope>NUCLEOTIDE SEQUENCE [LARGE SCALE GENOMIC DNA]</scope>
    <source>
        <strain evidence="5 6">IT-1</strain>
    </source>
</reference>
<dbReference type="PANTHER" id="PTHR35089:SF1">
    <property type="entry name" value="CHAPERONE PROTEIN SKP"/>
    <property type="match status" value="1"/>
</dbReference>
<feature type="coiled-coil region" evidence="3">
    <location>
        <begin position="90"/>
        <end position="117"/>
    </location>
</feature>
<dbReference type="AlphaFoldDB" id="A0A1Y2K8P7"/>
<proteinExistence type="inferred from homology"/>
<dbReference type="InterPro" id="IPR005632">
    <property type="entry name" value="Chaperone_Skp"/>
</dbReference>
<evidence type="ECO:0000256" key="4">
    <source>
        <dbReference type="SAM" id="SignalP"/>
    </source>
</evidence>
<dbReference type="GO" id="GO:0051082">
    <property type="term" value="F:unfolded protein binding"/>
    <property type="evidence" value="ECO:0007669"/>
    <property type="project" value="InterPro"/>
</dbReference>
<dbReference type="GO" id="GO:0005829">
    <property type="term" value="C:cytosol"/>
    <property type="evidence" value="ECO:0007669"/>
    <property type="project" value="TreeGrafter"/>
</dbReference>
<dbReference type="Pfam" id="PF03938">
    <property type="entry name" value="OmpH"/>
    <property type="match status" value="1"/>
</dbReference>